<proteinExistence type="predicted"/>
<reference evidence="2 3" key="1">
    <citation type="submission" date="2020-07" db="EMBL/GenBank/DDBJ databases">
        <title>Sequencing the genomes of 1000 actinobacteria strains.</title>
        <authorList>
            <person name="Klenk H.-P."/>
        </authorList>
    </citation>
    <scope>NUCLEOTIDE SEQUENCE [LARGE SCALE GENOMIC DNA]</scope>
    <source>
        <strain evidence="2 3">DSM 15165</strain>
    </source>
</reference>
<evidence type="ECO:0000313" key="2">
    <source>
        <dbReference type="EMBL" id="NYJ24940.1"/>
    </source>
</evidence>
<keyword evidence="1" id="KW-1133">Transmembrane helix</keyword>
<dbReference type="RefSeq" id="WP_179607408.1">
    <property type="nucleotide sequence ID" value="NZ_BAABEH010000001.1"/>
</dbReference>
<feature type="transmembrane region" description="Helical" evidence="1">
    <location>
        <begin position="233"/>
        <end position="252"/>
    </location>
</feature>
<keyword evidence="1" id="KW-0812">Transmembrane</keyword>
<name>A0A853D1P3_9MICO</name>
<gene>
    <name evidence="2" type="ORF">HNR13_003227</name>
</gene>
<protein>
    <submittedName>
        <fullName evidence="2">O-antigen/teichoic acid export membrane protein</fullName>
    </submittedName>
</protein>
<evidence type="ECO:0000313" key="3">
    <source>
        <dbReference type="Proteomes" id="UP000578352"/>
    </source>
</evidence>
<feature type="transmembrane region" description="Helical" evidence="1">
    <location>
        <begin position="120"/>
        <end position="140"/>
    </location>
</feature>
<comment type="caution">
    <text evidence="2">The sequence shown here is derived from an EMBL/GenBank/DDBJ whole genome shotgun (WGS) entry which is preliminary data.</text>
</comment>
<feature type="transmembrane region" description="Helical" evidence="1">
    <location>
        <begin position="46"/>
        <end position="71"/>
    </location>
</feature>
<feature type="transmembrane region" description="Helical" evidence="1">
    <location>
        <begin position="12"/>
        <end position="34"/>
    </location>
</feature>
<feature type="transmembrane region" description="Helical" evidence="1">
    <location>
        <begin position="292"/>
        <end position="317"/>
    </location>
</feature>
<feature type="transmembrane region" description="Helical" evidence="1">
    <location>
        <begin position="92"/>
        <end position="114"/>
    </location>
</feature>
<accession>A0A853D1P3</accession>
<feature type="transmembrane region" description="Helical" evidence="1">
    <location>
        <begin position="323"/>
        <end position="350"/>
    </location>
</feature>
<evidence type="ECO:0000256" key="1">
    <source>
        <dbReference type="SAM" id="Phobius"/>
    </source>
</evidence>
<dbReference type="EMBL" id="JACCFL010000001">
    <property type="protein sequence ID" value="NYJ24940.1"/>
    <property type="molecule type" value="Genomic_DNA"/>
</dbReference>
<organism evidence="2 3">
    <name type="scientific">Leifsonia shinshuensis</name>
    <dbReference type="NCBI Taxonomy" id="150026"/>
    <lineage>
        <taxon>Bacteria</taxon>
        <taxon>Bacillati</taxon>
        <taxon>Actinomycetota</taxon>
        <taxon>Actinomycetes</taxon>
        <taxon>Micrococcales</taxon>
        <taxon>Microbacteriaceae</taxon>
        <taxon>Leifsonia</taxon>
    </lineage>
</organism>
<dbReference type="Proteomes" id="UP000578352">
    <property type="component" value="Unassembled WGS sequence"/>
</dbReference>
<keyword evidence="1" id="KW-0472">Membrane</keyword>
<dbReference type="AlphaFoldDB" id="A0A853D1P3"/>
<sequence length="428" mass="43806">MSWRTRLGRGRILFSVFVGYLAVPVLNAVSPLLALPAITATHGSGAWTAVALGQSLGGTAGVVVELGWGLSGTQRVARMSERNRARVFATSLITKAAVAIPVLGIAIPVAALLAPESDGVAALIALATGLAVMGGGWIFIGMMRPRLFLFTEVLPRTLLIALSAWAIAAGLSLYAYPIALLLGALISPAAAALVLGVRGADFVALGPRRIARVISMQGHALSTNIFSSMYLSLGTTVATLGSVNATLLYASVDRIKRMVQQVISTQQYVLKGWVGREVDPAQRIARAVRATLISSGIGVLCGIAFAFGASTAAHMVFSGTVDIPPLAAALGGANVAIVCASMASGPVLLVALGRMSAISRSAAIGAVVGLPSIFVGAVFFHGTGALGGQLIAETAVLLVQLLAIRARFRDLRRHDRGGGGAVSTSAAE</sequence>
<feature type="transmembrane region" description="Helical" evidence="1">
    <location>
        <begin position="362"/>
        <end position="380"/>
    </location>
</feature>
<feature type="transmembrane region" description="Helical" evidence="1">
    <location>
        <begin position="386"/>
        <end position="404"/>
    </location>
</feature>